<evidence type="ECO:0000313" key="3">
    <source>
        <dbReference type="Proteomes" id="UP001206925"/>
    </source>
</evidence>
<gene>
    <name evidence="2" type="ORF">M8C21_011416</name>
</gene>
<dbReference type="InterPro" id="IPR055357">
    <property type="entry name" value="LRR_At1g61320_AtMIF1"/>
</dbReference>
<sequence>MEVERLPLDRISSLPPNIIQHILTLMPMRDAFRTSVLSQSWRDHCLNIPKLTFDDALFQGSSYKTVSIKCKLLHVVYPILLLHQGAILEFSLSLFGLESCREIDQIILHLSRNATLKEFTLRVGSGDEHKLLSAFFKLQQLTVLKLENCAFQPPVSFKGFSRLVTLSIDSVSINVEVFLRFLSNCPLLKHLTLFFARSVMPEKLPAFLVHLKHLRIPGRYSFEREIALLCAYVLVTINSSTMETILMEMPHCPGKAMPAGIDFDKYQNHPCIILHRLRVITITNFLNIKKEMDFVKFIVARSPMLKEVHIVVNKRVDIHDEVKMLKELLRYPRASVRAEIRFERP</sequence>
<dbReference type="EMBL" id="JAMZMK010008525">
    <property type="protein sequence ID" value="KAI7740078.1"/>
    <property type="molecule type" value="Genomic_DNA"/>
</dbReference>
<dbReference type="PANTHER" id="PTHR31639">
    <property type="entry name" value="F-BOX PROTEIN-LIKE"/>
    <property type="match status" value="1"/>
</dbReference>
<dbReference type="PANTHER" id="PTHR31639:SF326">
    <property type="entry name" value="F-BOX DOMAIN, FBD DOMAIN, F-BOX-LIKE DOMAIN SUPERFAMILY PROTEIN"/>
    <property type="match status" value="1"/>
</dbReference>
<accession>A0AAD5CEI6</accession>
<dbReference type="InterPro" id="IPR001810">
    <property type="entry name" value="F-box_dom"/>
</dbReference>
<evidence type="ECO:0000259" key="1">
    <source>
        <dbReference type="PROSITE" id="PS50181"/>
    </source>
</evidence>
<protein>
    <recommendedName>
        <fullName evidence="1">F-box domain-containing protein</fullName>
    </recommendedName>
</protein>
<dbReference type="InterPro" id="IPR006566">
    <property type="entry name" value="FBD"/>
</dbReference>
<dbReference type="Pfam" id="PF23622">
    <property type="entry name" value="LRR_At1g61320_AtMIF1"/>
    <property type="match status" value="1"/>
</dbReference>
<dbReference type="Gene3D" id="3.80.10.10">
    <property type="entry name" value="Ribonuclease Inhibitor"/>
    <property type="match status" value="1"/>
</dbReference>
<name>A0AAD5CEI6_AMBAR</name>
<dbReference type="PROSITE" id="PS50181">
    <property type="entry name" value="FBOX"/>
    <property type="match status" value="1"/>
</dbReference>
<dbReference type="Proteomes" id="UP001206925">
    <property type="component" value="Unassembled WGS sequence"/>
</dbReference>
<dbReference type="Pfam" id="PF00646">
    <property type="entry name" value="F-box"/>
    <property type="match status" value="1"/>
</dbReference>
<reference evidence="2" key="1">
    <citation type="submission" date="2022-06" db="EMBL/GenBank/DDBJ databases">
        <title>Uncovering the hologenomic basis of an extraordinary plant invasion.</title>
        <authorList>
            <person name="Bieker V.C."/>
            <person name="Martin M.D."/>
            <person name="Gilbert T."/>
            <person name="Hodgins K."/>
            <person name="Battlay P."/>
            <person name="Petersen B."/>
            <person name="Wilson J."/>
        </authorList>
    </citation>
    <scope>NUCLEOTIDE SEQUENCE</scope>
    <source>
        <strain evidence="2">AA19_3_7</strain>
        <tissue evidence="2">Leaf</tissue>
    </source>
</reference>
<organism evidence="2 3">
    <name type="scientific">Ambrosia artemisiifolia</name>
    <name type="common">Common ragweed</name>
    <dbReference type="NCBI Taxonomy" id="4212"/>
    <lineage>
        <taxon>Eukaryota</taxon>
        <taxon>Viridiplantae</taxon>
        <taxon>Streptophyta</taxon>
        <taxon>Embryophyta</taxon>
        <taxon>Tracheophyta</taxon>
        <taxon>Spermatophyta</taxon>
        <taxon>Magnoliopsida</taxon>
        <taxon>eudicotyledons</taxon>
        <taxon>Gunneridae</taxon>
        <taxon>Pentapetalae</taxon>
        <taxon>asterids</taxon>
        <taxon>campanulids</taxon>
        <taxon>Asterales</taxon>
        <taxon>Asteraceae</taxon>
        <taxon>Asteroideae</taxon>
        <taxon>Heliantheae alliance</taxon>
        <taxon>Heliantheae</taxon>
        <taxon>Ambrosia</taxon>
    </lineage>
</organism>
<feature type="domain" description="F-box" evidence="1">
    <location>
        <begin position="8"/>
        <end position="61"/>
    </location>
</feature>
<keyword evidence="3" id="KW-1185">Reference proteome</keyword>
<proteinExistence type="predicted"/>
<dbReference type="AlphaFoldDB" id="A0AAD5CEI6"/>
<evidence type="ECO:0000313" key="2">
    <source>
        <dbReference type="EMBL" id="KAI7740078.1"/>
    </source>
</evidence>
<comment type="caution">
    <text evidence="2">The sequence shown here is derived from an EMBL/GenBank/DDBJ whole genome shotgun (WGS) entry which is preliminary data.</text>
</comment>
<dbReference type="Pfam" id="PF08387">
    <property type="entry name" value="FBD"/>
    <property type="match status" value="1"/>
</dbReference>
<dbReference type="InterPro" id="IPR032675">
    <property type="entry name" value="LRR_dom_sf"/>
</dbReference>
<dbReference type="SUPFAM" id="SSF81383">
    <property type="entry name" value="F-box domain"/>
    <property type="match status" value="1"/>
</dbReference>
<dbReference type="InterPro" id="IPR036047">
    <property type="entry name" value="F-box-like_dom_sf"/>
</dbReference>
<dbReference type="SMART" id="SM00579">
    <property type="entry name" value="FBD"/>
    <property type="match status" value="1"/>
</dbReference>
<dbReference type="Gene3D" id="1.20.1280.50">
    <property type="match status" value="1"/>
</dbReference>
<dbReference type="SUPFAM" id="SSF52047">
    <property type="entry name" value="RNI-like"/>
    <property type="match status" value="1"/>
</dbReference>